<evidence type="ECO:0000313" key="3">
    <source>
        <dbReference type="Proteomes" id="UP000239430"/>
    </source>
</evidence>
<sequence>MPDLYNLTRRRWGRVSVARRGRPGSNPGAGSNFLERIDGFMNFYQYQLAAERTAKQIPKEQRYVNFAMGLAGETGEVVDYLKKVCFHGHPLDKNKLAEELGDLLWYIATIANTADLYLDRIADRNIEKLKKRYPEGFSEERSRERAY</sequence>
<dbReference type="InterPro" id="IPR052555">
    <property type="entry name" value="dCTP_Pyrophosphatase"/>
</dbReference>
<organism evidence="2 3">
    <name type="scientific">Neomoorella stamsii</name>
    <dbReference type="NCBI Taxonomy" id="1266720"/>
    <lineage>
        <taxon>Bacteria</taxon>
        <taxon>Bacillati</taxon>
        <taxon>Bacillota</taxon>
        <taxon>Clostridia</taxon>
        <taxon>Neomoorellales</taxon>
        <taxon>Neomoorellaceae</taxon>
        <taxon>Neomoorella</taxon>
    </lineage>
</organism>
<protein>
    <submittedName>
        <fullName evidence="2">MazG nucleotide pyrophosphohydrolase domain protein</fullName>
    </submittedName>
</protein>
<dbReference type="EMBL" id="PVXL01000072">
    <property type="protein sequence ID" value="PRR69613.1"/>
    <property type="molecule type" value="Genomic_DNA"/>
</dbReference>
<gene>
    <name evidence="2" type="ORF">MOST_30350</name>
</gene>
<dbReference type="PANTHER" id="PTHR46523">
    <property type="entry name" value="DCTP PYROPHOSPHATASE 1"/>
    <property type="match status" value="1"/>
</dbReference>
<dbReference type="AlphaFoldDB" id="A0A9X7J175"/>
<keyword evidence="3" id="KW-1185">Reference proteome</keyword>
<dbReference type="CDD" id="cd11541">
    <property type="entry name" value="NTP-PPase_u4"/>
    <property type="match status" value="1"/>
</dbReference>
<dbReference type="InterPro" id="IPR011379">
    <property type="entry name" value="MazG-related_GP37"/>
</dbReference>
<dbReference type="InterPro" id="IPR004518">
    <property type="entry name" value="MazG-like_dom"/>
</dbReference>
<dbReference type="Gene3D" id="1.10.287.1080">
    <property type="entry name" value="MazG-like"/>
    <property type="match status" value="1"/>
</dbReference>
<proteinExistence type="predicted"/>
<evidence type="ECO:0000259" key="1">
    <source>
        <dbReference type="Pfam" id="PF03819"/>
    </source>
</evidence>
<feature type="domain" description="NTP pyrophosphohydrolase MazG-like" evidence="1">
    <location>
        <begin position="68"/>
        <end position="137"/>
    </location>
</feature>
<reference evidence="2 3" key="1">
    <citation type="submission" date="2018-03" db="EMBL/GenBank/DDBJ databases">
        <title>Genome sequence of Moorella stamsii DSM 26217.</title>
        <authorList>
            <person name="Poehlein A."/>
            <person name="Daniel R."/>
        </authorList>
    </citation>
    <scope>NUCLEOTIDE SEQUENCE [LARGE SCALE GENOMIC DNA]</scope>
    <source>
        <strain evidence="3">DSM 26217</strain>
    </source>
</reference>
<name>A0A9X7J175_9FIRM</name>
<accession>A0A9X7J175</accession>
<dbReference type="PANTHER" id="PTHR46523:SF1">
    <property type="entry name" value="DCTP PYROPHOSPHATASE 1"/>
    <property type="match status" value="1"/>
</dbReference>
<evidence type="ECO:0000313" key="2">
    <source>
        <dbReference type="EMBL" id="PRR69613.1"/>
    </source>
</evidence>
<dbReference type="Pfam" id="PF03819">
    <property type="entry name" value="MazG"/>
    <property type="match status" value="1"/>
</dbReference>
<dbReference type="SUPFAM" id="SSF101386">
    <property type="entry name" value="all-alpha NTP pyrophosphatases"/>
    <property type="match status" value="1"/>
</dbReference>
<dbReference type="Proteomes" id="UP000239430">
    <property type="component" value="Unassembled WGS sequence"/>
</dbReference>
<comment type="caution">
    <text evidence="2">The sequence shown here is derived from an EMBL/GenBank/DDBJ whole genome shotgun (WGS) entry which is preliminary data.</text>
</comment>